<dbReference type="PANTHER" id="PTHR44080">
    <property type="entry name" value="E3 UBIQUITIN-PROTEIN LIGASE COP1"/>
    <property type="match status" value="1"/>
</dbReference>
<dbReference type="PANTHER" id="PTHR44080:SF1">
    <property type="entry name" value="E3 UBIQUITIN-PROTEIN LIGASE COP1"/>
    <property type="match status" value="1"/>
</dbReference>
<dbReference type="Proteomes" id="UP000807115">
    <property type="component" value="Chromosome 4"/>
</dbReference>
<comment type="caution">
    <text evidence="7">The sequence shown here is derived from an EMBL/GenBank/DDBJ whole genome shotgun (WGS) entry which is preliminary data.</text>
</comment>
<dbReference type="InterPro" id="IPR013083">
    <property type="entry name" value="Znf_RING/FYVE/PHD"/>
</dbReference>
<dbReference type="SMART" id="SM00184">
    <property type="entry name" value="RING"/>
    <property type="match status" value="1"/>
</dbReference>
<keyword evidence="1" id="KW-0479">Metal-binding</keyword>
<keyword evidence="3" id="KW-0862">Zinc</keyword>
<dbReference type="InterPro" id="IPR017907">
    <property type="entry name" value="Znf_RING_CS"/>
</dbReference>
<accession>A0A921R7K3</accession>
<reference evidence="7" key="1">
    <citation type="journal article" date="2019" name="BMC Genomics">
        <title>A new reference genome for Sorghum bicolor reveals high levels of sequence similarity between sweet and grain genotypes: implications for the genetics of sugar metabolism.</title>
        <authorList>
            <person name="Cooper E.A."/>
            <person name="Brenton Z.W."/>
            <person name="Flinn B.S."/>
            <person name="Jenkins J."/>
            <person name="Shu S."/>
            <person name="Flowers D."/>
            <person name="Luo F."/>
            <person name="Wang Y."/>
            <person name="Xia P."/>
            <person name="Barry K."/>
            <person name="Daum C."/>
            <person name="Lipzen A."/>
            <person name="Yoshinaga Y."/>
            <person name="Schmutz J."/>
            <person name="Saski C."/>
            <person name="Vermerris W."/>
            <person name="Kresovich S."/>
        </authorList>
    </citation>
    <scope>NUCLEOTIDE SEQUENCE</scope>
</reference>
<dbReference type="PROSITE" id="PS50089">
    <property type="entry name" value="ZF_RING_2"/>
    <property type="match status" value="1"/>
</dbReference>
<evidence type="ECO:0000256" key="1">
    <source>
        <dbReference type="ARBA" id="ARBA00022723"/>
    </source>
</evidence>
<dbReference type="SUPFAM" id="SSF57850">
    <property type="entry name" value="RING/U-box"/>
    <property type="match status" value="1"/>
</dbReference>
<dbReference type="EMBL" id="CM027683">
    <property type="protein sequence ID" value="KAG0535066.1"/>
    <property type="molecule type" value="Genomic_DNA"/>
</dbReference>
<dbReference type="PROSITE" id="PS00518">
    <property type="entry name" value="ZF_RING_1"/>
    <property type="match status" value="1"/>
</dbReference>
<dbReference type="Gene3D" id="3.30.40.10">
    <property type="entry name" value="Zinc/RING finger domain, C3HC4 (zinc finger)"/>
    <property type="match status" value="1"/>
</dbReference>
<name>A0A921R7K3_SORBI</name>
<dbReference type="GO" id="GO:0008270">
    <property type="term" value="F:zinc ion binding"/>
    <property type="evidence" value="ECO:0007669"/>
    <property type="project" value="UniProtKB-KW"/>
</dbReference>
<feature type="region of interest" description="Disordered" evidence="5">
    <location>
        <begin position="43"/>
        <end position="63"/>
    </location>
</feature>
<evidence type="ECO:0000313" key="8">
    <source>
        <dbReference type="Proteomes" id="UP000807115"/>
    </source>
</evidence>
<proteinExistence type="predicted"/>
<evidence type="ECO:0000313" key="7">
    <source>
        <dbReference type="EMBL" id="KAG0535066.1"/>
    </source>
</evidence>
<organism evidence="7 8">
    <name type="scientific">Sorghum bicolor</name>
    <name type="common">Sorghum</name>
    <name type="synonym">Sorghum vulgare</name>
    <dbReference type="NCBI Taxonomy" id="4558"/>
    <lineage>
        <taxon>Eukaryota</taxon>
        <taxon>Viridiplantae</taxon>
        <taxon>Streptophyta</taxon>
        <taxon>Embryophyta</taxon>
        <taxon>Tracheophyta</taxon>
        <taxon>Spermatophyta</taxon>
        <taxon>Magnoliopsida</taxon>
        <taxon>Liliopsida</taxon>
        <taxon>Poales</taxon>
        <taxon>Poaceae</taxon>
        <taxon>PACMAD clade</taxon>
        <taxon>Panicoideae</taxon>
        <taxon>Andropogonodae</taxon>
        <taxon>Andropogoneae</taxon>
        <taxon>Sorghinae</taxon>
        <taxon>Sorghum</taxon>
    </lineage>
</organism>
<dbReference type="AlphaFoldDB" id="A0A921R7K3"/>
<dbReference type="InterPro" id="IPR001841">
    <property type="entry name" value="Znf_RING"/>
</dbReference>
<protein>
    <recommendedName>
        <fullName evidence="6">RING-type domain-containing protein</fullName>
    </recommendedName>
</protein>
<dbReference type="InterPro" id="IPR042755">
    <property type="entry name" value="COP1"/>
</dbReference>
<dbReference type="CDD" id="cd16504">
    <property type="entry name" value="RING-HC_COP1"/>
    <property type="match status" value="1"/>
</dbReference>
<feature type="domain" description="RING-type" evidence="6">
    <location>
        <begin position="70"/>
        <end position="107"/>
    </location>
</feature>
<evidence type="ECO:0000259" key="6">
    <source>
        <dbReference type="PROSITE" id="PS50089"/>
    </source>
</evidence>
<feature type="region of interest" description="Disordered" evidence="5">
    <location>
        <begin position="1"/>
        <end position="26"/>
    </location>
</feature>
<reference evidence="7" key="2">
    <citation type="submission" date="2020-10" db="EMBL/GenBank/DDBJ databases">
        <authorList>
            <person name="Cooper E.A."/>
            <person name="Brenton Z.W."/>
            <person name="Flinn B.S."/>
            <person name="Jenkins J."/>
            <person name="Shu S."/>
            <person name="Flowers D."/>
            <person name="Luo F."/>
            <person name="Wang Y."/>
            <person name="Xia P."/>
            <person name="Barry K."/>
            <person name="Daum C."/>
            <person name="Lipzen A."/>
            <person name="Yoshinaga Y."/>
            <person name="Schmutz J."/>
            <person name="Saski C."/>
            <person name="Vermerris W."/>
            <person name="Kresovich S."/>
        </authorList>
    </citation>
    <scope>NUCLEOTIDE SEQUENCE</scope>
</reference>
<evidence type="ECO:0000256" key="2">
    <source>
        <dbReference type="ARBA" id="ARBA00022771"/>
    </source>
</evidence>
<sequence>MGDSSVAGALVPSVPKPEPARSGDTSVAAAATTAALALALPEEAGTRAASASPQGPPAEDEGPADRDLLCPICMALIKDAFLTACGHSFCYMCIVTHLSNKSDCPCCGHYLTKAQLYPNFLLDKVGCLFCLPQLLF</sequence>
<keyword evidence="2 4" id="KW-0863">Zinc-finger</keyword>
<gene>
    <name evidence="7" type="ORF">BDA96_04G334400</name>
</gene>
<evidence type="ECO:0000256" key="5">
    <source>
        <dbReference type="SAM" id="MobiDB-lite"/>
    </source>
</evidence>
<evidence type="ECO:0000256" key="4">
    <source>
        <dbReference type="PROSITE-ProRule" id="PRU00175"/>
    </source>
</evidence>
<evidence type="ECO:0000256" key="3">
    <source>
        <dbReference type="ARBA" id="ARBA00022833"/>
    </source>
</evidence>
<dbReference type="GO" id="GO:0061630">
    <property type="term" value="F:ubiquitin protein ligase activity"/>
    <property type="evidence" value="ECO:0007669"/>
    <property type="project" value="InterPro"/>
</dbReference>
<dbReference type="Pfam" id="PF13923">
    <property type="entry name" value="zf-C3HC4_2"/>
    <property type="match status" value="1"/>
</dbReference>